<dbReference type="STRING" id="1036808.A0A0C3E5F4"/>
<dbReference type="SUPFAM" id="SSF48371">
    <property type="entry name" value="ARM repeat"/>
    <property type="match status" value="1"/>
</dbReference>
<evidence type="ECO:0000259" key="3">
    <source>
        <dbReference type="Pfam" id="PF03914"/>
    </source>
</evidence>
<feature type="region of interest" description="Disordered" evidence="2">
    <location>
        <begin position="373"/>
        <end position="407"/>
    </location>
</feature>
<organism evidence="4 5">
    <name type="scientific">Scleroderma citrinum Foug A</name>
    <dbReference type="NCBI Taxonomy" id="1036808"/>
    <lineage>
        <taxon>Eukaryota</taxon>
        <taxon>Fungi</taxon>
        <taxon>Dikarya</taxon>
        <taxon>Basidiomycota</taxon>
        <taxon>Agaricomycotina</taxon>
        <taxon>Agaricomycetes</taxon>
        <taxon>Agaricomycetidae</taxon>
        <taxon>Boletales</taxon>
        <taxon>Sclerodermatineae</taxon>
        <taxon>Sclerodermataceae</taxon>
        <taxon>Scleroderma</taxon>
    </lineage>
</organism>
<evidence type="ECO:0000256" key="1">
    <source>
        <dbReference type="ARBA" id="ARBA00007797"/>
    </source>
</evidence>
<dbReference type="InterPro" id="IPR040155">
    <property type="entry name" value="CEBPZ/Mak21-like"/>
</dbReference>
<dbReference type="PANTHER" id="PTHR12048">
    <property type="entry name" value="CCAAT-BINDING FACTOR-RELATED"/>
    <property type="match status" value="1"/>
</dbReference>
<dbReference type="HOGENOM" id="CLU_003417_0_0_1"/>
<dbReference type="EMBL" id="KN822036">
    <property type="protein sequence ID" value="KIM63266.1"/>
    <property type="molecule type" value="Genomic_DNA"/>
</dbReference>
<feature type="region of interest" description="Disordered" evidence="2">
    <location>
        <begin position="1"/>
        <end position="33"/>
    </location>
</feature>
<dbReference type="Pfam" id="PF03914">
    <property type="entry name" value="CBF"/>
    <property type="match status" value="1"/>
</dbReference>
<dbReference type="GO" id="GO:0005634">
    <property type="term" value="C:nucleus"/>
    <property type="evidence" value="ECO:0007669"/>
    <property type="project" value="UniProtKB-ARBA"/>
</dbReference>
<comment type="similarity">
    <text evidence="1">Belongs to the CBF/MAK21 family.</text>
</comment>
<feature type="region of interest" description="Disordered" evidence="2">
    <location>
        <begin position="290"/>
        <end position="327"/>
    </location>
</feature>
<feature type="domain" description="CCAAT-binding factor" evidence="3">
    <location>
        <begin position="459"/>
        <end position="622"/>
    </location>
</feature>
<feature type="compositionally biased region" description="Basic and acidic residues" evidence="2">
    <location>
        <begin position="373"/>
        <end position="401"/>
    </location>
</feature>
<dbReference type="PANTHER" id="PTHR12048:SF0">
    <property type="entry name" value="CCAAT_ENHANCER-BINDING PROTEIN ZETA"/>
    <property type="match status" value="1"/>
</dbReference>
<dbReference type="InterPro" id="IPR016024">
    <property type="entry name" value="ARM-type_fold"/>
</dbReference>
<feature type="compositionally biased region" description="Acidic residues" evidence="2">
    <location>
        <begin position="728"/>
        <end position="743"/>
    </location>
</feature>
<feature type="compositionally biased region" description="Acidic residues" evidence="2">
    <location>
        <begin position="759"/>
        <end position="773"/>
    </location>
</feature>
<evidence type="ECO:0000256" key="2">
    <source>
        <dbReference type="SAM" id="MobiDB-lite"/>
    </source>
</evidence>
<feature type="region of interest" description="Disordered" evidence="2">
    <location>
        <begin position="719"/>
        <end position="904"/>
    </location>
</feature>
<dbReference type="InterPro" id="IPR005612">
    <property type="entry name" value="CCAAT-binding_factor"/>
</dbReference>
<evidence type="ECO:0000313" key="5">
    <source>
        <dbReference type="Proteomes" id="UP000053989"/>
    </source>
</evidence>
<name>A0A0C3E5F4_9AGAM</name>
<protein>
    <recommendedName>
        <fullName evidence="3">CCAAT-binding factor domain-containing protein</fullName>
    </recommendedName>
</protein>
<dbReference type="FunCoup" id="A0A0C3E5F4">
    <property type="interactions" value="640"/>
</dbReference>
<reference evidence="4 5" key="1">
    <citation type="submission" date="2014-04" db="EMBL/GenBank/DDBJ databases">
        <authorList>
            <consortium name="DOE Joint Genome Institute"/>
            <person name="Kuo A."/>
            <person name="Kohler A."/>
            <person name="Nagy L.G."/>
            <person name="Floudas D."/>
            <person name="Copeland A."/>
            <person name="Barry K.W."/>
            <person name="Cichocki N."/>
            <person name="Veneault-Fourrey C."/>
            <person name="LaButti K."/>
            <person name="Lindquist E.A."/>
            <person name="Lipzen A."/>
            <person name="Lundell T."/>
            <person name="Morin E."/>
            <person name="Murat C."/>
            <person name="Sun H."/>
            <person name="Tunlid A."/>
            <person name="Henrissat B."/>
            <person name="Grigoriev I.V."/>
            <person name="Hibbett D.S."/>
            <person name="Martin F."/>
            <person name="Nordberg H.P."/>
            <person name="Cantor M.N."/>
            <person name="Hua S.X."/>
        </authorList>
    </citation>
    <scope>NUCLEOTIDE SEQUENCE [LARGE SCALE GENOMIC DNA]</scope>
    <source>
        <strain evidence="4 5">Foug A</strain>
    </source>
</reference>
<dbReference type="OrthoDB" id="28947at2759"/>
<feature type="compositionally biased region" description="Acidic residues" evidence="2">
    <location>
        <begin position="859"/>
        <end position="874"/>
    </location>
</feature>
<dbReference type="Proteomes" id="UP000053989">
    <property type="component" value="Unassembled WGS sequence"/>
</dbReference>
<feature type="region of interest" description="Disordered" evidence="2">
    <location>
        <begin position="577"/>
        <end position="598"/>
    </location>
</feature>
<gene>
    <name evidence="4" type="ORF">SCLCIDRAFT_24392</name>
</gene>
<sequence>MARQKGQKQKAASQKSHSKDTSKPSQSKPATKIQLDASPLWYENAPPLQPTATSVVVTSEKLSSLLERAASLHTDAVNTFQSTSTVTSSNADYNFLQNILQTGTLSDRLSALTLLVQSSPLHNTKALDALKSMAERGKGKGGREESLKALRCVVDWWVGGGAPNRKLKYFRDQPLAHPKADDRHLVLWYFEDWLKKFFFSVLQILEMLSADPLSYVRMQALPLVFSLLKEKPEQEHNLLRLLVNKLGDSENSVCSRASYHILQLLQVHPSMKAVIIREITSLISRPTTSTPATAAPLTQNTHIRFDKDGSTPKSKPKPQPDPASKKHVNEHACYYATITLNQIMFLPNERDIALQVVDVYFRLFEDILGEKKSADENDDARSEASHPDGKSKSKQKGKEVTGEGGFTEVEDTNSKLVSAILTGVNRALPFAKLSAADASLNKHIDTLFFISHKSTFNISLQALVLIQHISATLTKHPSTSTPNSQSKSITDRYYRSLYASLHDDRLASSSKQAMYLNLLFKSLKADHNTDRVKSFVRRFVQVLVSGGAGGNEFVVGGLYLLGETFSTFPGLKSLFQGTSNAPEGEEYDPRKRDPRYSRPSASPLFELLPLLNHYHPTIALHARQFFTSQPITSSADLNLNTLSHFLDRFVYKNPKKPKPKGASAMQPGASAADGVNVKKTRGEVGGGILPNEEKFRKKKEQDVRVDEVFFHRYFSQKHNNSRRKKEADDDDGESDAEGEEESGEEHSEVESVPASDVASGEDDGEEGSDLDEDAVWKAMQATIPKTGEDDELLSVPDEDDDGDDLDPEEDDDEGEDESEKEDDNTHDDALSLAEGSDDDDLLAISDIPGLIEYDGSDASADEGDPENSDGDEEWGGISEGKGKRKLKGKDQDEKRKQKKRRTLPTFASYEEYAKMIEDGPEDDI</sequence>
<evidence type="ECO:0000313" key="4">
    <source>
        <dbReference type="EMBL" id="KIM63266.1"/>
    </source>
</evidence>
<accession>A0A0C3E5F4</accession>
<feature type="compositionally biased region" description="Basic and acidic residues" evidence="2">
    <location>
        <begin position="587"/>
        <end position="596"/>
    </location>
</feature>
<proteinExistence type="inferred from homology"/>
<feature type="compositionally biased region" description="Acidic residues" evidence="2">
    <location>
        <begin position="788"/>
        <end position="825"/>
    </location>
</feature>
<keyword evidence="5" id="KW-1185">Reference proteome</keyword>
<reference evidence="5" key="2">
    <citation type="submission" date="2015-01" db="EMBL/GenBank/DDBJ databases">
        <title>Evolutionary Origins and Diversification of the Mycorrhizal Mutualists.</title>
        <authorList>
            <consortium name="DOE Joint Genome Institute"/>
            <consortium name="Mycorrhizal Genomics Consortium"/>
            <person name="Kohler A."/>
            <person name="Kuo A."/>
            <person name="Nagy L.G."/>
            <person name="Floudas D."/>
            <person name="Copeland A."/>
            <person name="Barry K.W."/>
            <person name="Cichocki N."/>
            <person name="Veneault-Fourrey C."/>
            <person name="LaButti K."/>
            <person name="Lindquist E.A."/>
            <person name="Lipzen A."/>
            <person name="Lundell T."/>
            <person name="Morin E."/>
            <person name="Murat C."/>
            <person name="Riley R."/>
            <person name="Ohm R."/>
            <person name="Sun H."/>
            <person name="Tunlid A."/>
            <person name="Henrissat B."/>
            <person name="Grigoriev I.V."/>
            <person name="Hibbett D.S."/>
            <person name="Martin F."/>
        </authorList>
    </citation>
    <scope>NUCLEOTIDE SEQUENCE [LARGE SCALE GENOMIC DNA]</scope>
    <source>
        <strain evidence="5">Foug A</strain>
    </source>
</reference>
<dbReference type="InParanoid" id="A0A0C3E5F4"/>
<dbReference type="AlphaFoldDB" id="A0A0C3E5F4"/>
<feature type="region of interest" description="Disordered" evidence="2">
    <location>
        <begin position="656"/>
        <end position="697"/>
    </location>
</feature>